<organism evidence="1 2">
    <name type="scientific">Candidatus Electrothrix marina</name>
    <dbReference type="NCBI Taxonomy" id="1859130"/>
    <lineage>
        <taxon>Bacteria</taxon>
        <taxon>Pseudomonadati</taxon>
        <taxon>Thermodesulfobacteriota</taxon>
        <taxon>Desulfobulbia</taxon>
        <taxon>Desulfobulbales</taxon>
        <taxon>Desulfobulbaceae</taxon>
        <taxon>Candidatus Electrothrix</taxon>
    </lineage>
</organism>
<accession>A0A3S3SSJ1</accession>
<protein>
    <submittedName>
        <fullName evidence="1">Uncharacterized protein</fullName>
    </submittedName>
</protein>
<evidence type="ECO:0000313" key="1">
    <source>
        <dbReference type="EMBL" id="RWX49079.1"/>
    </source>
</evidence>
<dbReference type="NCBIfam" id="NF045718">
    <property type="entry name" value="two_CW_domain"/>
    <property type="match status" value="1"/>
</dbReference>
<gene>
    <name evidence="1" type="ORF">VT99_10283</name>
</gene>
<reference evidence="1 2" key="1">
    <citation type="submission" date="2017-01" db="EMBL/GenBank/DDBJ databases">
        <title>The cable genome- insights into the physiology and evolution of filamentous bacteria capable of sulfide oxidation via long distance electron transfer.</title>
        <authorList>
            <person name="Schreiber L."/>
            <person name="Bjerg J.T."/>
            <person name="Boggild A."/>
            <person name="Van De Vossenberg J."/>
            <person name="Meysman F."/>
            <person name="Nielsen L.P."/>
            <person name="Schramm A."/>
            <person name="Kjeldsen K.U."/>
        </authorList>
    </citation>
    <scope>NUCLEOTIDE SEQUENCE [LARGE SCALE GENOMIC DNA]</scope>
    <source>
        <strain evidence="1">A2</strain>
    </source>
</reference>
<comment type="caution">
    <text evidence="1">The sequence shown here is derived from an EMBL/GenBank/DDBJ whole genome shotgun (WGS) entry which is preliminary data.</text>
</comment>
<dbReference type="InterPro" id="IPR054687">
    <property type="entry name" value="Two-CW_dom"/>
</dbReference>
<name>A0A3S3SSJ1_9BACT</name>
<proteinExistence type="predicted"/>
<sequence length="79" mass="8815">MNCWEHKQCGREEGGMHAEKKGVCPAYPDNGKGCARVAGTLCGGKVQGEFVMKLLSCMKCDFYQSEHYDKSYGKEKEIC</sequence>
<dbReference type="AlphaFoldDB" id="A0A3S3SSJ1"/>
<dbReference type="Proteomes" id="UP000286862">
    <property type="component" value="Unassembled WGS sequence"/>
</dbReference>
<dbReference type="EMBL" id="MTKQ01000028">
    <property type="protein sequence ID" value="RWX49079.1"/>
    <property type="molecule type" value="Genomic_DNA"/>
</dbReference>
<evidence type="ECO:0000313" key="2">
    <source>
        <dbReference type="Proteomes" id="UP000286862"/>
    </source>
</evidence>